<reference evidence="2" key="1">
    <citation type="submission" date="2023-10" db="EMBL/GenBank/DDBJ databases">
        <authorList>
            <person name="Chen Y."/>
            <person name="Shah S."/>
            <person name="Dougan E. K."/>
            <person name="Thang M."/>
            <person name="Chan C."/>
        </authorList>
    </citation>
    <scope>NUCLEOTIDE SEQUENCE [LARGE SCALE GENOMIC DNA]</scope>
</reference>
<name>A0ABN9S7B5_9DINO</name>
<gene>
    <name evidence="2" type="ORF">PCOR1329_LOCUS26707</name>
</gene>
<feature type="region of interest" description="Disordered" evidence="1">
    <location>
        <begin position="1"/>
        <end position="22"/>
    </location>
</feature>
<dbReference type="Proteomes" id="UP001189429">
    <property type="component" value="Unassembled WGS sequence"/>
</dbReference>
<dbReference type="EMBL" id="CAUYUJ010009551">
    <property type="protein sequence ID" value="CAK0827085.1"/>
    <property type="molecule type" value="Genomic_DNA"/>
</dbReference>
<feature type="compositionally biased region" description="Basic and acidic residues" evidence="1">
    <location>
        <begin position="1"/>
        <end position="12"/>
    </location>
</feature>
<evidence type="ECO:0000313" key="3">
    <source>
        <dbReference type="Proteomes" id="UP001189429"/>
    </source>
</evidence>
<sequence>KDVTKRLSELRGSRGAPPDGQFAVGQHVEAIFSDGEWFPAMVTKANPNGTFKITWDDGTGDSDGRQPGELRPWQRGAPRLEPQEFTVGEYVQAKYDDGKWYGATVIEA</sequence>
<comment type="caution">
    <text evidence="2">The sequence shown here is derived from an EMBL/GenBank/DDBJ whole genome shotgun (WGS) entry which is preliminary data.</text>
</comment>
<accession>A0ABN9S7B5</accession>
<protein>
    <recommendedName>
        <fullName evidence="4">Tudor domain-containing protein</fullName>
    </recommendedName>
</protein>
<dbReference type="SUPFAM" id="SSF63748">
    <property type="entry name" value="Tudor/PWWP/MBT"/>
    <property type="match status" value="1"/>
</dbReference>
<evidence type="ECO:0008006" key="4">
    <source>
        <dbReference type="Google" id="ProtNLM"/>
    </source>
</evidence>
<dbReference type="CDD" id="cd04508">
    <property type="entry name" value="Tudor_SF"/>
    <property type="match status" value="1"/>
</dbReference>
<feature type="non-terminal residue" evidence="2">
    <location>
        <position position="108"/>
    </location>
</feature>
<proteinExistence type="predicted"/>
<organism evidence="2 3">
    <name type="scientific">Prorocentrum cordatum</name>
    <dbReference type="NCBI Taxonomy" id="2364126"/>
    <lineage>
        <taxon>Eukaryota</taxon>
        <taxon>Sar</taxon>
        <taxon>Alveolata</taxon>
        <taxon>Dinophyceae</taxon>
        <taxon>Prorocentrales</taxon>
        <taxon>Prorocentraceae</taxon>
        <taxon>Prorocentrum</taxon>
    </lineage>
</organism>
<dbReference type="Gene3D" id="2.30.30.140">
    <property type="match status" value="1"/>
</dbReference>
<evidence type="ECO:0000256" key="1">
    <source>
        <dbReference type="SAM" id="MobiDB-lite"/>
    </source>
</evidence>
<evidence type="ECO:0000313" key="2">
    <source>
        <dbReference type="EMBL" id="CAK0827085.1"/>
    </source>
</evidence>
<feature type="non-terminal residue" evidence="2">
    <location>
        <position position="1"/>
    </location>
</feature>
<keyword evidence="3" id="KW-1185">Reference proteome</keyword>
<feature type="region of interest" description="Disordered" evidence="1">
    <location>
        <begin position="49"/>
        <end position="81"/>
    </location>
</feature>